<name>A0A2M9G042_9PROT</name>
<organism evidence="1 2">
    <name type="scientific">Minwuia thermotolerans</name>
    <dbReference type="NCBI Taxonomy" id="2056226"/>
    <lineage>
        <taxon>Bacteria</taxon>
        <taxon>Pseudomonadati</taxon>
        <taxon>Pseudomonadota</taxon>
        <taxon>Alphaproteobacteria</taxon>
        <taxon>Minwuiales</taxon>
        <taxon>Minwuiaceae</taxon>
        <taxon>Minwuia</taxon>
    </lineage>
</organism>
<gene>
    <name evidence="1" type="ORF">CVT23_14290</name>
</gene>
<dbReference type="OrthoDB" id="9777890at2"/>
<protein>
    <submittedName>
        <fullName evidence="1">Sulfotransferase</fullName>
    </submittedName>
</protein>
<dbReference type="SUPFAM" id="SSF52540">
    <property type="entry name" value="P-loop containing nucleoside triphosphate hydrolases"/>
    <property type="match status" value="1"/>
</dbReference>
<dbReference type="Gene3D" id="3.40.50.300">
    <property type="entry name" value="P-loop containing nucleotide triphosphate hydrolases"/>
    <property type="match status" value="1"/>
</dbReference>
<evidence type="ECO:0000313" key="1">
    <source>
        <dbReference type="EMBL" id="PJK29082.1"/>
    </source>
</evidence>
<keyword evidence="2" id="KW-1185">Reference proteome</keyword>
<dbReference type="EMBL" id="PHIG01000037">
    <property type="protein sequence ID" value="PJK29082.1"/>
    <property type="molecule type" value="Genomic_DNA"/>
</dbReference>
<evidence type="ECO:0000313" key="2">
    <source>
        <dbReference type="Proteomes" id="UP000229498"/>
    </source>
</evidence>
<keyword evidence="1" id="KW-0808">Transferase</keyword>
<dbReference type="GO" id="GO:0016740">
    <property type="term" value="F:transferase activity"/>
    <property type="evidence" value="ECO:0007669"/>
    <property type="project" value="UniProtKB-KW"/>
</dbReference>
<comment type="caution">
    <text evidence="1">The sequence shown here is derived from an EMBL/GenBank/DDBJ whole genome shotgun (WGS) entry which is preliminary data.</text>
</comment>
<dbReference type="Pfam" id="PF13469">
    <property type="entry name" value="Sulfotransfer_3"/>
    <property type="match status" value="1"/>
</dbReference>
<sequence length="369" mass="41580">MTARPKRTLAHPLSGADPSTLIRALTANGGVDRASLLRLAGIAGSVAGRLPFSALERVYAGLAAPKRLDPPPVFIVGHWRSGTTHLYNIMAKGDFAYVPPIATGLPWDLLLIGGLFRPLLEKALPKGRAIDNVAVTPDSPQEDEIALASMTTLSFYHALYFPRRFEDHLNAGLFFEGVEEERVAAWERRVRHLYAKLVLAQKGRRLLIKNPVYTGRVAQLSRMFPGAKFINMVRDPYDIFVSMRNFYARLLPELALQDHAHVDIDRTVLTVFPELMRRLRADRAGLDAGNYVELRYEELDADPIDTVRRAYAGLGLQGFETSIDDFRRYLDGIRSYRKNEFRMPPEVIELVNSHWADEIEALGYEVRVP</sequence>
<dbReference type="RefSeq" id="WP_109794029.1">
    <property type="nucleotide sequence ID" value="NZ_PHIG01000037.1"/>
</dbReference>
<accession>A0A2M9G042</accession>
<dbReference type="AlphaFoldDB" id="A0A2M9G042"/>
<dbReference type="InterPro" id="IPR052736">
    <property type="entry name" value="Stf3_sulfotransferase"/>
</dbReference>
<dbReference type="Proteomes" id="UP000229498">
    <property type="component" value="Unassembled WGS sequence"/>
</dbReference>
<proteinExistence type="predicted"/>
<dbReference type="PANTHER" id="PTHR36451">
    <property type="entry name" value="PAPS-DEPENDENT SULFOTRANSFERASE STF3"/>
    <property type="match status" value="1"/>
</dbReference>
<dbReference type="InterPro" id="IPR027417">
    <property type="entry name" value="P-loop_NTPase"/>
</dbReference>
<dbReference type="PANTHER" id="PTHR36451:SF1">
    <property type="entry name" value="OMEGA-HYDROXY-BETA-DIHYDROMENAQUINONE-9 SULFOTRANSFERASE STF3"/>
    <property type="match status" value="1"/>
</dbReference>
<reference evidence="1 2" key="1">
    <citation type="submission" date="2017-11" db="EMBL/GenBank/DDBJ databases">
        <title>Draft genome sequence of Rhizobiales bacterium SY3-13.</title>
        <authorList>
            <person name="Sun C."/>
        </authorList>
    </citation>
    <scope>NUCLEOTIDE SEQUENCE [LARGE SCALE GENOMIC DNA]</scope>
    <source>
        <strain evidence="1 2">SY3-13</strain>
    </source>
</reference>